<evidence type="ECO:0000256" key="7">
    <source>
        <dbReference type="ARBA" id="ARBA00043224"/>
    </source>
</evidence>
<dbReference type="EC" id="3.5.1.19" evidence="6"/>
<name>A0ABU2AZN6_9MICC</name>
<evidence type="ECO:0000256" key="3">
    <source>
        <dbReference type="ARBA" id="ARBA00022723"/>
    </source>
</evidence>
<evidence type="ECO:0000313" key="10">
    <source>
        <dbReference type="Proteomes" id="UP001183794"/>
    </source>
</evidence>
<keyword evidence="10" id="KW-1185">Reference proteome</keyword>
<comment type="similarity">
    <text evidence="1">Belongs to the isochorismatase family.</text>
</comment>
<comment type="caution">
    <text evidence="9">The sequence shown here is derived from an EMBL/GenBank/DDBJ whole genome shotgun (WGS) entry which is preliminary data.</text>
</comment>
<reference evidence="9 10" key="1">
    <citation type="submission" date="2023-07" db="EMBL/GenBank/DDBJ databases">
        <title>Sequencing the genomes of 1000 actinobacteria strains.</title>
        <authorList>
            <person name="Klenk H.-P."/>
        </authorList>
    </citation>
    <scope>NUCLEOTIDE SEQUENCE [LARGE SCALE GENOMIC DNA]</scope>
    <source>
        <strain evidence="9 10">DSM 22966</strain>
    </source>
</reference>
<dbReference type="EMBL" id="JAVDYJ010000001">
    <property type="protein sequence ID" value="MDR7346814.1"/>
    <property type="molecule type" value="Genomic_DNA"/>
</dbReference>
<dbReference type="GO" id="GO:0008936">
    <property type="term" value="F:nicotinamidase activity"/>
    <property type="evidence" value="ECO:0007669"/>
    <property type="project" value="UniProtKB-EC"/>
</dbReference>
<evidence type="ECO:0000259" key="8">
    <source>
        <dbReference type="Pfam" id="PF00857"/>
    </source>
</evidence>
<evidence type="ECO:0000256" key="6">
    <source>
        <dbReference type="ARBA" id="ARBA00039017"/>
    </source>
</evidence>
<keyword evidence="4 9" id="KW-0378">Hydrolase</keyword>
<accession>A0ABU2AZN6</accession>
<feature type="domain" description="Isochorismatase-like" evidence="8">
    <location>
        <begin position="144"/>
        <end position="211"/>
    </location>
</feature>
<gene>
    <name evidence="9" type="ORF">J2S62_001071</name>
</gene>
<dbReference type="Proteomes" id="UP001183794">
    <property type="component" value="Unassembled WGS sequence"/>
</dbReference>
<keyword evidence="2" id="KW-0662">Pyridine nucleotide biosynthesis</keyword>
<dbReference type="PANTHER" id="PTHR11080">
    <property type="entry name" value="PYRAZINAMIDASE/NICOTINAMIDASE"/>
    <property type="match status" value="1"/>
</dbReference>
<dbReference type="Pfam" id="PF00857">
    <property type="entry name" value="Isochorismatase"/>
    <property type="match status" value="1"/>
</dbReference>
<dbReference type="InterPro" id="IPR052347">
    <property type="entry name" value="Isochorismatase_Nicotinamidase"/>
</dbReference>
<dbReference type="PANTHER" id="PTHR11080:SF2">
    <property type="entry name" value="LD05707P"/>
    <property type="match status" value="1"/>
</dbReference>
<keyword evidence="3" id="KW-0479">Metal-binding</keyword>
<evidence type="ECO:0000256" key="2">
    <source>
        <dbReference type="ARBA" id="ARBA00022642"/>
    </source>
</evidence>
<comment type="pathway">
    <text evidence="5">Cofactor biosynthesis; nicotinate biosynthesis; nicotinate from nicotinamide: step 1/1.</text>
</comment>
<dbReference type="InterPro" id="IPR036380">
    <property type="entry name" value="Isochorismatase-like_sf"/>
</dbReference>
<dbReference type="InterPro" id="IPR000868">
    <property type="entry name" value="Isochorismatase-like_dom"/>
</dbReference>
<dbReference type="SUPFAM" id="SSF52499">
    <property type="entry name" value="Isochorismatase-like hydrolases"/>
    <property type="match status" value="1"/>
</dbReference>
<evidence type="ECO:0000313" key="9">
    <source>
        <dbReference type="EMBL" id="MDR7346814.1"/>
    </source>
</evidence>
<sequence>MHALIIVDVQQDFCEGGTLAVEGGAQTAALITEYMNQCGNKYHVVATTRDWHIDPGPHFSETPDYENSWPVHCVAGSPGAELHENLDTEDIVAEFLKGQYNDGYSGFDGVLGEPDIVRSQDGMAGPYGATAAAAAATDDSSITMDDWLREHDVERITVVGIATDHCVRATAIDASDAGYEVRVLTNLTVGVSEDSTEAALEEMEDAGVMLSEWPGAGAFAH</sequence>
<proteinExistence type="inferred from homology"/>
<evidence type="ECO:0000256" key="5">
    <source>
        <dbReference type="ARBA" id="ARBA00037900"/>
    </source>
</evidence>
<evidence type="ECO:0000256" key="4">
    <source>
        <dbReference type="ARBA" id="ARBA00022801"/>
    </source>
</evidence>
<evidence type="ECO:0000256" key="1">
    <source>
        <dbReference type="ARBA" id="ARBA00006336"/>
    </source>
</evidence>
<dbReference type="Gene3D" id="3.40.50.850">
    <property type="entry name" value="Isochorismatase-like"/>
    <property type="match status" value="1"/>
</dbReference>
<dbReference type="RefSeq" id="WP_310172245.1">
    <property type="nucleotide sequence ID" value="NZ_BAABHE010000002.1"/>
</dbReference>
<protein>
    <recommendedName>
        <fullName evidence="6">nicotinamidase</fullName>
        <ecNumber evidence="6">3.5.1.19</ecNumber>
    </recommendedName>
    <alternativeName>
        <fullName evidence="7">Nicotinamide deamidase</fullName>
    </alternativeName>
</protein>
<organism evidence="9 10">
    <name type="scientific">Enteractinococcus fodinae</name>
    <dbReference type="NCBI Taxonomy" id="684663"/>
    <lineage>
        <taxon>Bacteria</taxon>
        <taxon>Bacillati</taxon>
        <taxon>Actinomycetota</taxon>
        <taxon>Actinomycetes</taxon>
        <taxon>Micrococcales</taxon>
        <taxon>Micrococcaceae</taxon>
    </lineage>
</organism>